<dbReference type="SMART" id="SM00110">
    <property type="entry name" value="C1Q"/>
    <property type="match status" value="1"/>
</dbReference>
<reference evidence="10" key="2">
    <citation type="submission" date="2025-09" db="UniProtKB">
        <authorList>
            <consortium name="Ensembl"/>
        </authorList>
    </citation>
    <scope>IDENTIFICATION</scope>
</reference>
<feature type="domain" description="EMI" evidence="9">
    <location>
        <begin position="133"/>
        <end position="209"/>
    </location>
</feature>
<sequence length="1092" mass="122335">MKECRSHLLIRYKHRAGPGRRRRGNVTKPFPPAEETGGVTSSLPSSFSLLQLFKTGWRVSHTDADMTAVGELVLVLGLLVSAHCEVRARDPEVEEEEGELGGGGGGGGGVFPLHPRTTETSPLGETGSNPARSGNWCPFVHKHVQTMAVMCGTEKYTIKSQSPCPSGTPDCHLTMYKLSTRPIYRQQQKIVTALLWRCCPGHGGHNCEDTVSGPRQDSESSTLIGRSEAGTSEVKAPVVHTRPQQRGGDLNHEQNDHQVADSTLYDASYPSSQDNDTQPTPGPEHAHKRHHTSYQAMNTHNHDRHPHHLDRDHPQQEHRTPEDLSAAPLPYPGALIPLIVPYMMDRVWSQLQPVMEHFNHSLEHLSQRVGDLAHDVAQLKSSQLGAGHQMTLQEERDDGVEERLDARLDEVIQNIGEVKRQVEAQQTEMEKRLHSQHVMLHYNLTSFKADIDVKLKHQQKTLQVSLQAMNATLTELKLDQWQMAEDEQDQDDLHPPTNPPHQLPPPTDASELWDAIDRLDNTVVNNTVKVTTLVEDAAVTSRAVQQLSRHVKELEKQINDTARRTQVLFMETGLEVEDAKVKVLNRVKELAGKLSQQVKRLDDVEEDMDCLWTIPNTCKNNSRIECNCESLQATVAILQRDVANVTELANENRLALDENSRGGHWGTSSDWEPAVKALQLGLHREQSRIRTLDLGLAHLNASVSGLKHADRQQDAKIKVLDTTFNILLQDASRHSRVLKMLLGDEVIDFLKMISLREKERPDHEDEEEEEADFISVQALKEDLRHLQEQLREHEQTIIMLKQGQTGGREEVPSADQPPSWLPGDPRRGGGDGLPAREQQMLFHPGDGGDLWNLERKVEEVERRLSQLEEKTCSCPNVSRVAATVMNEVIWLKKGLEQHLGVFKNVFSNADVLARSNATLELDKLWQLLKKKEKKKQGGRREESERGGKRRSRRESPGEPVPASLSERAPLFVARSLQSVSGVVVFEPSLTQGQFYSGSTFTVPVDGIYLFVLTLHLRPGPAHVVLRSMGEEEEKGGAWVPLQRQEVSKEGPATGVSLLLLREGQEVRLELRGGEWAESEDDMFACVLLYPTT</sequence>
<comment type="subcellular location">
    <subcellularLocation>
        <location evidence="1">Secreted</location>
        <location evidence="1">Extracellular space</location>
        <location evidence="1">Extracellular matrix</location>
    </subcellularLocation>
</comment>
<dbReference type="InterPro" id="IPR050392">
    <property type="entry name" value="Collagen/C1q_domain"/>
</dbReference>
<dbReference type="Proteomes" id="UP000264840">
    <property type="component" value="Unplaced"/>
</dbReference>
<evidence type="ECO:0000256" key="3">
    <source>
        <dbReference type="ARBA" id="ARBA00022530"/>
    </source>
</evidence>
<feature type="region of interest" description="Disordered" evidence="8">
    <location>
        <begin position="932"/>
        <end position="962"/>
    </location>
</feature>
<evidence type="ECO:0000256" key="8">
    <source>
        <dbReference type="SAM" id="MobiDB-lite"/>
    </source>
</evidence>
<keyword evidence="5 7" id="KW-0175">Coiled coil</keyword>
<dbReference type="Ensembl" id="ENSHBUT00000003059.1">
    <property type="protein sequence ID" value="ENSHBUP00000026552.1"/>
    <property type="gene ID" value="ENSHBUG00000001077.1"/>
</dbReference>
<feature type="region of interest" description="Disordered" evidence="8">
    <location>
        <begin position="484"/>
        <end position="508"/>
    </location>
</feature>
<feature type="coiled-coil region" evidence="7">
    <location>
        <begin position="401"/>
        <end position="428"/>
    </location>
</feature>
<feature type="coiled-coil region" evidence="7">
    <location>
        <begin position="537"/>
        <end position="648"/>
    </location>
</feature>
<name>A0A3Q3CN84_HAPBU</name>
<dbReference type="CTD" id="100148368"/>
<feature type="compositionally biased region" description="Polar residues" evidence="8">
    <location>
        <begin position="269"/>
        <end position="279"/>
    </location>
</feature>
<feature type="region of interest" description="Disordered" evidence="8">
    <location>
        <begin position="206"/>
        <end position="254"/>
    </location>
</feature>
<evidence type="ECO:0000256" key="1">
    <source>
        <dbReference type="ARBA" id="ARBA00004498"/>
    </source>
</evidence>
<proteinExistence type="predicted"/>
<keyword evidence="4" id="KW-0732">Signal</keyword>
<feature type="region of interest" description="Disordered" evidence="8">
    <location>
        <begin position="802"/>
        <end position="831"/>
    </location>
</feature>
<keyword evidence="2" id="KW-0964">Secreted</keyword>
<dbReference type="PROSITE" id="PS51041">
    <property type="entry name" value="EMI"/>
    <property type="match status" value="1"/>
</dbReference>
<dbReference type="SUPFAM" id="SSF49842">
    <property type="entry name" value="TNF-like"/>
    <property type="match status" value="1"/>
</dbReference>
<organism evidence="10 11">
    <name type="scientific">Haplochromis burtoni</name>
    <name type="common">Burton's mouthbrooder</name>
    <name type="synonym">Chromis burtoni</name>
    <dbReference type="NCBI Taxonomy" id="8153"/>
    <lineage>
        <taxon>Eukaryota</taxon>
        <taxon>Metazoa</taxon>
        <taxon>Chordata</taxon>
        <taxon>Craniata</taxon>
        <taxon>Vertebrata</taxon>
        <taxon>Euteleostomi</taxon>
        <taxon>Actinopterygii</taxon>
        <taxon>Neopterygii</taxon>
        <taxon>Teleostei</taxon>
        <taxon>Neoteleostei</taxon>
        <taxon>Acanthomorphata</taxon>
        <taxon>Ovalentaria</taxon>
        <taxon>Cichlomorphae</taxon>
        <taxon>Cichliformes</taxon>
        <taxon>Cichlidae</taxon>
        <taxon>African cichlids</taxon>
        <taxon>Pseudocrenilabrinae</taxon>
        <taxon>Haplochromini</taxon>
        <taxon>Haplochromis</taxon>
    </lineage>
</organism>
<dbReference type="Pfam" id="PF07546">
    <property type="entry name" value="EMI"/>
    <property type="match status" value="1"/>
</dbReference>
<dbReference type="PANTHER" id="PTHR15427">
    <property type="entry name" value="EMILIN ELASTIN MICROFIBRIL INTERFACE-LOCATED PROTEIN ELASTIN MICROFIBRIL INTERFACER"/>
    <property type="match status" value="1"/>
</dbReference>
<evidence type="ECO:0000256" key="5">
    <source>
        <dbReference type="ARBA" id="ARBA00023054"/>
    </source>
</evidence>
<evidence type="ECO:0000256" key="2">
    <source>
        <dbReference type="ARBA" id="ARBA00022525"/>
    </source>
</evidence>
<dbReference type="Gene3D" id="2.60.120.40">
    <property type="match status" value="1"/>
</dbReference>
<accession>A0A3Q3CN84</accession>
<dbReference type="GeneTree" id="ENSGT01030000234633"/>
<dbReference type="AlphaFoldDB" id="A0A3Q3CN84"/>
<feature type="compositionally biased region" description="Basic and acidic residues" evidence="8">
    <location>
        <begin position="309"/>
        <end position="322"/>
    </location>
</feature>
<dbReference type="InterPro" id="IPR001073">
    <property type="entry name" value="C1q_dom"/>
</dbReference>
<evidence type="ECO:0000256" key="6">
    <source>
        <dbReference type="ARBA" id="ARBA00023157"/>
    </source>
</evidence>
<evidence type="ECO:0000256" key="4">
    <source>
        <dbReference type="ARBA" id="ARBA00022729"/>
    </source>
</evidence>
<keyword evidence="11" id="KW-1185">Reference proteome</keyword>
<feature type="region of interest" description="Disordered" evidence="8">
    <location>
        <begin position="90"/>
        <end position="130"/>
    </location>
</feature>
<dbReference type="InterPro" id="IPR011489">
    <property type="entry name" value="EMI_domain"/>
</dbReference>
<feature type="region of interest" description="Disordered" evidence="8">
    <location>
        <begin position="18"/>
        <end position="41"/>
    </location>
</feature>
<dbReference type="STRING" id="8153.ENSHBUP00000026552"/>
<dbReference type="PANTHER" id="PTHR15427:SF40">
    <property type="entry name" value="MULTIMERIN-2 PRECURSOR"/>
    <property type="match status" value="1"/>
</dbReference>
<feature type="compositionally biased region" description="Gly residues" evidence="8">
    <location>
        <begin position="100"/>
        <end position="110"/>
    </location>
</feature>
<keyword evidence="6" id="KW-1015">Disulfide bond</keyword>
<feature type="region of interest" description="Disordered" evidence="8">
    <location>
        <begin position="266"/>
        <end position="327"/>
    </location>
</feature>
<dbReference type="GeneID" id="102299755"/>
<evidence type="ECO:0000256" key="7">
    <source>
        <dbReference type="SAM" id="Coils"/>
    </source>
</evidence>
<feature type="compositionally biased region" description="Polar residues" evidence="8">
    <location>
        <begin position="118"/>
        <end position="130"/>
    </location>
</feature>
<feature type="compositionally biased region" description="Pro residues" evidence="8">
    <location>
        <begin position="496"/>
        <end position="507"/>
    </location>
</feature>
<feature type="compositionally biased region" description="Polar residues" evidence="8">
    <location>
        <begin position="213"/>
        <end position="224"/>
    </location>
</feature>
<evidence type="ECO:0000259" key="9">
    <source>
        <dbReference type="PROSITE" id="PS51041"/>
    </source>
</evidence>
<evidence type="ECO:0000313" key="10">
    <source>
        <dbReference type="Ensembl" id="ENSHBUP00000026552.1"/>
    </source>
</evidence>
<dbReference type="OMA" id="VMERFNH"/>
<dbReference type="InterPro" id="IPR008983">
    <property type="entry name" value="Tumour_necrosis_fac-like_dom"/>
</dbReference>
<protein>
    <submittedName>
        <fullName evidence="10">Multimerin 2a</fullName>
    </submittedName>
</protein>
<dbReference type="RefSeq" id="XP_005943056.2">
    <property type="nucleotide sequence ID" value="XM_005942994.3"/>
</dbReference>
<evidence type="ECO:0000313" key="11">
    <source>
        <dbReference type="Proteomes" id="UP000264840"/>
    </source>
</evidence>
<reference evidence="10" key="1">
    <citation type="submission" date="2025-08" db="UniProtKB">
        <authorList>
            <consortium name="Ensembl"/>
        </authorList>
    </citation>
    <scope>IDENTIFICATION</scope>
</reference>
<keyword evidence="3" id="KW-0272">Extracellular matrix</keyword>